<name>A0A5C6RHT7_9BACT</name>
<keyword evidence="2" id="KW-1185">Reference proteome</keyword>
<dbReference type="AlphaFoldDB" id="A0A5C6RHT7"/>
<organism evidence="1 2">
    <name type="scientific">Phaeodactylibacter luteus</name>
    <dbReference type="NCBI Taxonomy" id="1564516"/>
    <lineage>
        <taxon>Bacteria</taxon>
        <taxon>Pseudomonadati</taxon>
        <taxon>Bacteroidota</taxon>
        <taxon>Saprospiria</taxon>
        <taxon>Saprospirales</taxon>
        <taxon>Haliscomenobacteraceae</taxon>
        <taxon>Phaeodactylibacter</taxon>
    </lineage>
</organism>
<dbReference type="EMBL" id="VOOR01000056">
    <property type="protein sequence ID" value="TXB61509.1"/>
    <property type="molecule type" value="Genomic_DNA"/>
</dbReference>
<dbReference type="Pfam" id="PF11751">
    <property type="entry name" value="PorP_SprF"/>
    <property type="match status" value="1"/>
</dbReference>
<accession>A0A5C6RHT7</accession>
<comment type="caution">
    <text evidence="1">The sequence shown here is derived from an EMBL/GenBank/DDBJ whole genome shotgun (WGS) entry which is preliminary data.</text>
</comment>
<reference evidence="1 2" key="1">
    <citation type="submission" date="2019-08" db="EMBL/GenBank/DDBJ databases">
        <title>Genome of Phaeodactylibacter luteus.</title>
        <authorList>
            <person name="Bowman J.P."/>
        </authorList>
    </citation>
    <scope>NUCLEOTIDE SEQUENCE [LARGE SCALE GENOMIC DNA]</scope>
    <source>
        <strain evidence="1 2">KCTC 42180</strain>
    </source>
</reference>
<evidence type="ECO:0000313" key="1">
    <source>
        <dbReference type="EMBL" id="TXB61509.1"/>
    </source>
</evidence>
<dbReference type="InterPro" id="IPR019861">
    <property type="entry name" value="PorP/SprF_Bacteroidetes"/>
</dbReference>
<sequence>MLRTMQKSLILLPLLFLLLTGGLRAQDPVFSQFFAAPMQINPAFAGTTSAPRVTANYRSQWAEYEGGYQTYGVSYEQGLPGLNSGFGVMVMGDDAGNGIYSTNRFHGVYGYQVRINRTAALRIGIEAGLIQSSLDWDKLVFLDQLDPINGPGGGGGAPMPTEEQRPDNLNNTVLDIGAGVLINNERAYAGLSLKHLNSPDESLLDINENLGAGLPLRITLHGGFEIPLIAGNNQNKGAFVSPNVLLVKQGEFAQIDGGAYFGVGSFFGGAWYRHTFNNSDAAIAMFGMRYGVFRFGYSFDITLNGLTLGRTGGTHELSLTVNFEDSQALQKKRFNSRYNNCFKMFN</sequence>
<dbReference type="OrthoDB" id="1186563at2"/>
<gene>
    <name evidence="1" type="ORF">FRY97_18815</name>
</gene>
<dbReference type="NCBIfam" id="TIGR03519">
    <property type="entry name" value="T9SS_PorP_fam"/>
    <property type="match status" value="1"/>
</dbReference>
<protein>
    <submittedName>
        <fullName evidence="1">Type IX secretion system membrane protein PorP/SprF</fullName>
    </submittedName>
</protein>
<dbReference type="Proteomes" id="UP000321580">
    <property type="component" value="Unassembled WGS sequence"/>
</dbReference>
<evidence type="ECO:0000313" key="2">
    <source>
        <dbReference type="Proteomes" id="UP000321580"/>
    </source>
</evidence>
<proteinExistence type="predicted"/>